<dbReference type="eggNOG" id="COG1104">
    <property type="taxonomic scope" value="Bacteria"/>
</dbReference>
<comment type="cofactor">
    <cofactor evidence="1">
        <name>pyridoxal 5'-phosphate</name>
        <dbReference type="ChEBI" id="CHEBI:597326"/>
    </cofactor>
</comment>
<evidence type="ECO:0000256" key="3">
    <source>
        <dbReference type="ARBA" id="ARBA00022679"/>
    </source>
</evidence>
<feature type="domain" description="Aminotransferase class V" evidence="9">
    <location>
        <begin position="4"/>
        <end position="353"/>
    </location>
</feature>
<name>A0A076NL62_9CORY</name>
<dbReference type="Gene3D" id="3.90.1150.10">
    <property type="entry name" value="Aspartate Aminotransferase, domain 1"/>
    <property type="match status" value="1"/>
</dbReference>
<keyword evidence="3 11" id="KW-0808">Transferase</keyword>
<dbReference type="Pfam" id="PF00266">
    <property type="entry name" value="Aminotran_5"/>
    <property type="match status" value="1"/>
</dbReference>
<evidence type="ECO:0000256" key="7">
    <source>
        <dbReference type="ARBA" id="ARBA00023014"/>
    </source>
</evidence>
<evidence type="ECO:0000256" key="6">
    <source>
        <dbReference type="ARBA" id="ARBA00023004"/>
    </source>
</evidence>
<dbReference type="PANTHER" id="PTHR11601">
    <property type="entry name" value="CYSTEINE DESULFURYLASE FAMILY MEMBER"/>
    <property type="match status" value="1"/>
</dbReference>
<dbReference type="Proteomes" id="UP000215374">
    <property type="component" value="Chromosome 1"/>
</dbReference>
<dbReference type="EMBL" id="CP009211">
    <property type="protein sequence ID" value="AIJ32570.1"/>
    <property type="molecule type" value="Genomic_DNA"/>
</dbReference>
<keyword evidence="12" id="KW-1185">Reference proteome</keyword>
<keyword evidence="6" id="KW-0408">Iron</keyword>
<evidence type="ECO:0000313" key="13">
    <source>
        <dbReference type="Proteomes" id="UP000215374"/>
    </source>
</evidence>
<dbReference type="GO" id="GO:0051536">
    <property type="term" value="F:iron-sulfur cluster binding"/>
    <property type="evidence" value="ECO:0007669"/>
    <property type="project" value="UniProtKB-KW"/>
</dbReference>
<dbReference type="PANTHER" id="PTHR11601:SF34">
    <property type="entry name" value="CYSTEINE DESULFURASE"/>
    <property type="match status" value="1"/>
</dbReference>
<dbReference type="InterPro" id="IPR016454">
    <property type="entry name" value="Cysteine_dSase"/>
</dbReference>
<dbReference type="KEGG" id="cii:CIMIT_00280"/>
<dbReference type="InterPro" id="IPR000192">
    <property type="entry name" value="Aminotrans_V_dom"/>
</dbReference>
<dbReference type="Gene3D" id="1.10.260.50">
    <property type="match status" value="1"/>
</dbReference>
<evidence type="ECO:0000256" key="1">
    <source>
        <dbReference type="ARBA" id="ARBA00001933"/>
    </source>
</evidence>
<dbReference type="Gene3D" id="3.40.640.10">
    <property type="entry name" value="Type I PLP-dependent aspartate aminotransferase-like (Major domain)"/>
    <property type="match status" value="1"/>
</dbReference>
<gene>
    <name evidence="11" type="primary">iscS1</name>
    <name evidence="10" type="ORF">CIMIT_00280</name>
    <name evidence="11" type="ORF">SAMEA4535761_00120</name>
</gene>
<dbReference type="GO" id="GO:0031071">
    <property type="term" value="F:cysteine desulfurase activity"/>
    <property type="evidence" value="ECO:0007669"/>
    <property type="project" value="UniProtKB-EC"/>
</dbReference>
<dbReference type="GO" id="GO:0046872">
    <property type="term" value="F:metal ion binding"/>
    <property type="evidence" value="ECO:0007669"/>
    <property type="project" value="UniProtKB-KW"/>
</dbReference>
<comment type="catalytic activity">
    <reaction evidence="8">
        <text>(sulfur carrier)-H + L-cysteine = (sulfur carrier)-SH + L-alanine</text>
        <dbReference type="Rhea" id="RHEA:43892"/>
        <dbReference type="Rhea" id="RHEA-COMP:14737"/>
        <dbReference type="Rhea" id="RHEA-COMP:14739"/>
        <dbReference type="ChEBI" id="CHEBI:29917"/>
        <dbReference type="ChEBI" id="CHEBI:35235"/>
        <dbReference type="ChEBI" id="CHEBI:57972"/>
        <dbReference type="ChEBI" id="CHEBI:64428"/>
        <dbReference type="EC" id="2.8.1.7"/>
    </reaction>
</comment>
<organism evidence="10 12">
    <name type="scientific">Corynebacterium imitans</name>
    <dbReference type="NCBI Taxonomy" id="156978"/>
    <lineage>
        <taxon>Bacteria</taxon>
        <taxon>Bacillati</taxon>
        <taxon>Actinomycetota</taxon>
        <taxon>Actinomycetes</taxon>
        <taxon>Mycobacteriales</taxon>
        <taxon>Corynebacteriaceae</taxon>
        <taxon>Corynebacterium</taxon>
    </lineage>
</organism>
<protein>
    <submittedName>
        <fullName evidence="10">Cysteine desulfurase</fullName>
        <ecNumber evidence="11">2.8.1.7</ecNumber>
    </submittedName>
</protein>
<reference evidence="10 12" key="1">
    <citation type="submission" date="2014-08" db="EMBL/GenBank/DDBJ databases">
        <title>Complete genome sequence of Corynebacterium imitans DSM 44264, isolated from a five-month-old boy with suspected pharyngeal diphtheria.</title>
        <authorList>
            <person name="Mollmann S."/>
            <person name="Albersmeier A."/>
            <person name="Ruckert C."/>
            <person name="Tauch A."/>
        </authorList>
    </citation>
    <scope>NUCLEOTIDE SEQUENCE [LARGE SCALE GENOMIC DNA]</scope>
    <source>
        <strain evidence="10 12">DSM 44264</strain>
    </source>
</reference>
<keyword evidence="7" id="KW-0411">Iron-sulfur</keyword>
<keyword evidence="5" id="KW-0663">Pyridoxal phosphate</keyword>
<evidence type="ECO:0000313" key="12">
    <source>
        <dbReference type="Proteomes" id="UP000028780"/>
    </source>
</evidence>
<proteinExistence type="inferred from homology"/>
<dbReference type="Proteomes" id="UP000028780">
    <property type="component" value="Chromosome"/>
</dbReference>
<keyword evidence="4" id="KW-0479">Metal-binding</keyword>
<evidence type="ECO:0000313" key="11">
    <source>
        <dbReference type="EMBL" id="SNV52996.1"/>
    </source>
</evidence>
<dbReference type="RefSeq" id="WP_038587547.1">
    <property type="nucleotide sequence ID" value="NZ_CP009211.1"/>
</dbReference>
<dbReference type="OrthoDB" id="9808002at2"/>
<dbReference type="EC" id="2.8.1.7" evidence="11"/>
<dbReference type="InterPro" id="IPR015424">
    <property type="entry name" value="PyrdxlP-dep_Trfase"/>
</dbReference>
<evidence type="ECO:0000259" key="9">
    <source>
        <dbReference type="Pfam" id="PF00266"/>
    </source>
</evidence>
<evidence type="ECO:0000256" key="2">
    <source>
        <dbReference type="ARBA" id="ARBA00006490"/>
    </source>
</evidence>
<dbReference type="SUPFAM" id="SSF53383">
    <property type="entry name" value="PLP-dependent transferases"/>
    <property type="match status" value="1"/>
</dbReference>
<dbReference type="InterPro" id="IPR015421">
    <property type="entry name" value="PyrdxlP-dep_Trfase_major"/>
</dbReference>
<comment type="similarity">
    <text evidence="2">Belongs to the class-V pyridoxal-phosphate-dependent aminotransferase family. NifS/IscS subfamily.</text>
</comment>
<sequence length="372" mass="37943">MSAYLDAAATAPLSPEARAAMLQVYDAACANPSSVHSAGERAAKVLESARATIAEAFGVHPAGVVFTSGGTEANNLGIIGRALAAPRGRHIITSPIEHSSVLQSCAALERLHGFEVDYVTVDKHGRFTQADLDRLLRPDTTLVALGLANSEVGTVANVPEVPAQVALHLDAVQAAANLPVDLSAGGWPGPCATTVALASHKFGGPAGVGALLLPRDVPLEPVIFGGGQEGGHRAGTQNVAGIAGFAAAVRAQRERAGQRALEVMASRDALIVGVEKHVPGARLTGHRTERLPNHASFVVEGISGEALLVALDVAGFAASSGSACRAGAAEPSPVLTALGYSPELAQSALRFSLPAPLPPDTIDAIVRVMSKQ</sequence>
<reference evidence="11 13" key="2">
    <citation type="submission" date="2017-06" db="EMBL/GenBank/DDBJ databases">
        <authorList>
            <consortium name="Pathogen Informatics"/>
        </authorList>
    </citation>
    <scope>NUCLEOTIDE SEQUENCE [LARGE SCALE GENOMIC DNA]</scope>
    <source>
        <strain evidence="11 13">NCTC13015</strain>
    </source>
</reference>
<dbReference type="InterPro" id="IPR015422">
    <property type="entry name" value="PyrdxlP-dep_Trfase_small"/>
</dbReference>
<accession>A0A076NL62</accession>
<evidence type="ECO:0000256" key="8">
    <source>
        <dbReference type="ARBA" id="ARBA00050776"/>
    </source>
</evidence>
<dbReference type="PIRSF" id="PIRSF005572">
    <property type="entry name" value="NifS"/>
    <property type="match status" value="1"/>
</dbReference>
<dbReference type="EMBL" id="LT906467">
    <property type="protein sequence ID" value="SNV52996.1"/>
    <property type="molecule type" value="Genomic_DNA"/>
</dbReference>
<dbReference type="HOGENOM" id="CLU_003433_0_0_11"/>
<dbReference type="AlphaFoldDB" id="A0A076NL62"/>
<evidence type="ECO:0000313" key="10">
    <source>
        <dbReference type="EMBL" id="AIJ32570.1"/>
    </source>
</evidence>
<evidence type="ECO:0000256" key="4">
    <source>
        <dbReference type="ARBA" id="ARBA00022723"/>
    </source>
</evidence>
<dbReference type="STRING" id="156978.CIMIT_00280"/>
<evidence type="ECO:0000256" key="5">
    <source>
        <dbReference type="ARBA" id="ARBA00022898"/>
    </source>
</evidence>